<name>A0A316VFT4_9BASI</name>
<evidence type="ECO:0000313" key="2">
    <source>
        <dbReference type="EMBL" id="PWN34861.1"/>
    </source>
</evidence>
<accession>A0A316VFT4</accession>
<dbReference type="GeneID" id="37017701"/>
<protein>
    <submittedName>
        <fullName evidence="2">Uncharacterized protein</fullName>
    </submittedName>
</protein>
<dbReference type="InParanoid" id="A0A316VFT4"/>
<reference evidence="2 3" key="1">
    <citation type="journal article" date="2018" name="Mol. Biol. Evol.">
        <title>Broad Genomic Sampling Reveals a Smut Pathogenic Ancestry of the Fungal Clade Ustilaginomycotina.</title>
        <authorList>
            <person name="Kijpornyongpan T."/>
            <person name="Mondo S.J."/>
            <person name="Barry K."/>
            <person name="Sandor L."/>
            <person name="Lee J."/>
            <person name="Lipzen A."/>
            <person name="Pangilinan J."/>
            <person name="LaButti K."/>
            <person name="Hainaut M."/>
            <person name="Henrissat B."/>
            <person name="Grigoriev I.V."/>
            <person name="Spatafora J.W."/>
            <person name="Aime M.C."/>
        </authorList>
    </citation>
    <scope>NUCLEOTIDE SEQUENCE [LARGE SCALE GENOMIC DNA]</scope>
    <source>
        <strain evidence="2 3">MCA 3882</strain>
    </source>
</reference>
<feature type="non-terminal residue" evidence="2">
    <location>
        <position position="208"/>
    </location>
</feature>
<keyword evidence="1" id="KW-0472">Membrane</keyword>
<proteinExistence type="predicted"/>
<keyword evidence="1" id="KW-0812">Transmembrane</keyword>
<feature type="transmembrane region" description="Helical" evidence="1">
    <location>
        <begin position="46"/>
        <end position="71"/>
    </location>
</feature>
<dbReference type="EMBL" id="KZ819603">
    <property type="protein sequence ID" value="PWN34861.1"/>
    <property type="molecule type" value="Genomic_DNA"/>
</dbReference>
<feature type="non-terminal residue" evidence="2">
    <location>
        <position position="1"/>
    </location>
</feature>
<dbReference type="OrthoDB" id="2555888at2759"/>
<evidence type="ECO:0000313" key="3">
    <source>
        <dbReference type="Proteomes" id="UP000245771"/>
    </source>
</evidence>
<sequence>QDEERKSWEAARILTTIMRIYSIISALACVFGVYGVVKSNLLATRLFFVSSFIDLFLFTLSVMSLCVIVTYPEVRAMLCEQISSGELHSLLNYMRVTDSSSSFDSSTTKASVTLSDSANTVLPAANFISRSASAFWKRASVSDGSNGNSSGHVYWWDMLFDDMLENESCDDIFLSVLVPIGLFACLAYIAVRIHFLIVIRAYYTSLIR</sequence>
<dbReference type="Proteomes" id="UP000245771">
    <property type="component" value="Unassembled WGS sequence"/>
</dbReference>
<keyword evidence="1" id="KW-1133">Transmembrane helix</keyword>
<dbReference type="AlphaFoldDB" id="A0A316VFT4"/>
<organism evidence="2 3">
    <name type="scientific">Meira miltonrushii</name>
    <dbReference type="NCBI Taxonomy" id="1280837"/>
    <lineage>
        <taxon>Eukaryota</taxon>
        <taxon>Fungi</taxon>
        <taxon>Dikarya</taxon>
        <taxon>Basidiomycota</taxon>
        <taxon>Ustilaginomycotina</taxon>
        <taxon>Exobasidiomycetes</taxon>
        <taxon>Exobasidiales</taxon>
        <taxon>Brachybasidiaceae</taxon>
        <taxon>Meira</taxon>
    </lineage>
</organism>
<dbReference type="RefSeq" id="XP_025355163.1">
    <property type="nucleotide sequence ID" value="XM_025495920.1"/>
</dbReference>
<keyword evidence="3" id="KW-1185">Reference proteome</keyword>
<evidence type="ECO:0000256" key="1">
    <source>
        <dbReference type="SAM" id="Phobius"/>
    </source>
</evidence>
<feature type="transmembrane region" description="Helical" evidence="1">
    <location>
        <begin position="20"/>
        <end position="37"/>
    </location>
</feature>
<feature type="transmembrane region" description="Helical" evidence="1">
    <location>
        <begin position="172"/>
        <end position="199"/>
    </location>
</feature>
<gene>
    <name evidence="2" type="ORF">FA14DRAFT_110662</name>
</gene>